<dbReference type="EMBL" id="FP929132">
    <property type="protein sequence ID" value="CBX97960.1"/>
    <property type="molecule type" value="Genomic_DNA"/>
</dbReference>
<dbReference type="AlphaFoldDB" id="E5A283"/>
<proteinExistence type="predicted"/>
<name>E5A283_LEPMJ</name>
<sequence length="56" mass="6618">MSHASRLTLLHDFHVLLRFMPLTPSTRQFLFPFLLSSLSPRYTLGYTKYHDFTTTI</sequence>
<evidence type="ECO:0000313" key="2">
    <source>
        <dbReference type="Proteomes" id="UP000002668"/>
    </source>
</evidence>
<organism evidence="2">
    <name type="scientific">Leptosphaeria maculans (strain JN3 / isolate v23.1.3 / race Av1-4-5-6-7-8)</name>
    <name type="common">Blackleg fungus</name>
    <name type="synonym">Phoma lingam</name>
    <dbReference type="NCBI Taxonomy" id="985895"/>
    <lineage>
        <taxon>Eukaryota</taxon>
        <taxon>Fungi</taxon>
        <taxon>Dikarya</taxon>
        <taxon>Ascomycota</taxon>
        <taxon>Pezizomycotina</taxon>
        <taxon>Dothideomycetes</taxon>
        <taxon>Pleosporomycetidae</taxon>
        <taxon>Pleosporales</taxon>
        <taxon>Pleosporineae</taxon>
        <taxon>Leptosphaeriaceae</taxon>
        <taxon>Plenodomus</taxon>
        <taxon>Plenodomus lingam/Leptosphaeria maculans species complex</taxon>
    </lineage>
</organism>
<keyword evidence="2" id="KW-1185">Reference proteome</keyword>
<accession>E5A283</accession>
<dbReference type="Proteomes" id="UP000002668">
    <property type="component" value="Genome"/>
</dbReference>
<dbReference type="InParanoid" id="E5A283"/>
<protein>
    <submittedName>
        <fullName evidence="1">Predicted protein</fullName>
    </submittedName>
</protein>
<dbReference type="VEuPathDB" id="FungiDB:LEMA_uP093690.1"/>
<gene>
    <name evidence="1" type="ORF">LEMA_uP093690.1</name>
</gene>
<reference evidence="2" key="1">
    <citation type="journal article" date="2011" name="Nat. Commun.">
        <title>Effector diversification within compartments of the Leptosphaeria maculans genome affected by Repeat-Induced Point mutations.</title>
        <authorList>
            <person name="Rouxel T."/>
            <person name="Grandaubert J."/>
            <person name="Hane J.K."/>
            <person name="Hoede C."/>
            <person name="van de Wouw A.P."/>
            <person name="Couloux A."/>
            <person name="Dominguez V."/>
            <person name="Anthouard V."/>
            <person name="Bally P."/>
            <person name="Bourras S."/>
            <person name="Cozijnsen A.J."/>
            <person name="Ciuffetti L.M."/>
            <person name="Degrave A."/>
            <person name="Dilmaghani A."/>
            <person name="Duret L."/>
            <person name="Fudal I."/>
            <person name="Goodwin S.B."/>
            <person name="Gout L."/>
            <person name="Glaser N."/>
            <person name="Linglin J."/>
            <person name="Kema G.H.J."/>
            <person name="Lapalu N."/>
            <person name="Lawrence C.B."/>
            <person name="May K."/>
            <person name="Meyer M."/>
            <person name="Ollivier B."/>
            <person name="Poulain J."/>
            <person name="Schoch C.L."/>
            <person name="Simon A."/>
            <person name="Spatafora J.W."/>
            <person name="Stachowiak A."/>
            <person name="Turgeon B.G."/>
            <person name="Tyler B.M."/>
            <person name="Vincent D."/>
            <person name="Weissenbach J."/>
            <person name="Amselem J."/>
            <person name="Quesneville H."/>
            <person name="Oliver R.P."/>
            <person name="Wincker P."/>
            <person name="Balesdent M.-H."/>
            <person name="Howlett B.J."/>
        </authorList>
    </citation>
    <scope>NUCLEOTIDE SEQUENCE [LARGE SCALE GENOMIC DNA]</scope>
    <source>
        <strain evidence="2">JN3 / isolate v23.1.3 / race Av1-4-5-6-7-8</strain>
    </source>
</reference>
<evidence type="ECO:0000313" key="1">
    <source>
        <dbReference type="EMBL" id="CBX97960.1"/>
    </source>
</evidence>
<dbReference type="HOGENOM" id="CLU_3014623_0_0_1"/>